<dbReference type="EMBL" id="JAUUCC010000089">
    <property type="protein sequence ID" value="MEE2053942.1"/>
    <property type="molecule type" value="Genomic_DNA"/>
</dbReference>
<name>A0ABU7KXA7_9ACTN</name>
<reference evidence="2 3" key="1">
    <citation type="submission" date="2023-07" db="EMBL/GenBank/DDBJ databases">
        <authorList>
            <person name="Girao M."/>
            <person name="Carvalho M.F."/>
        </authorList>
    </citation>
    <scope>NUCLEOTIDE SEQUENCE [LARGE SCALE GENOMIC DNA]</scope>
    <source>
        <strain evidence="2 3">66/93</strain>
    </source>
</reference>
<evidence type="ECO:0000313" key="3">
    <source>
        <dbReference type="Proteomes" id="UP001348641"/>
    </source>
</evidence>
<feature type="compositionally biased region" description="Acidic residues" evidence="1">
    <location>
        <begin position="62"/>
        <end position="71"/>
    </location>
</feature>
<organism evidence="2 3">
    <name type="scientific">Nocardiopsis tropica</name>
    <dbReference type="NCBI Taxonomy" id="109330"/>
    <lineage>
        <taxon>Bacteria</taxon>
        <taxon>Bacillati</taxon>
        <taxon>Actinomycetota</taxon>
        <taxon>Actinomycetes</taxon>
        <taxon>Streptosporangiales</taxon>
        <taxon>Nocardiopsidaceae</taxon>
        <taxon>Nocardiopsis</taxon>
    </lineage>
</organism>
<feature type="region of interest" description="Disordered" evidence="1">
    <location>
        <begin position="56"/>
        <end position="90"/>
    </location>
</feature>
<evidence type="ECO:0000313" key="2">
    <source>
        <dbReference type="EMBL" id="MEE2053942.1"/>
    </source>
</evidence>
<accession>A0ABU7KXA7</accession>
<dbReference type="RefSeq" id="WP_330160850.1">
    <property type="nucleotide sequence ID" value="NZ_BAAAJA010000014.1"/>
</dbReference>
<gene>
    <name evidence="2" type="ORF">Q8A49_25910</name>
</gene>
<sequence>MGMAIALRELHRSEGHLLHELLALGGRHRDEPEIHHVAGDLALWSREHVRELAATGPRYGLEPEDLAEDGPEPLGGTREDPGEPLDTRSDPDLLLLADLRRLYRRAAGVSLDWELLGQGAQASADTALLALTQRCHPQTVRQMNWADGMLKALSPQVLSG</sequence>
<evidence type="ECO:0000256" key="1">
    <source>
        <dbReference type="SAM" id="MobiDB-lite"/>
    </source>
</evidence>
<proteinExistence type="predicted"/>
<comment type="caution">
    <text evidence="2">The sequence shown here is derived from an EMBL/GenBank/DDBJ whole genome shotgun (WGS) entry which is preliminary data.</text>
</comment>
<dbReference type="Proteomes" id="UP001348641">
    <property type="component" value="Unassembled WGS sequence"/>
</dbReference>
<feature type="compositionally biased region" description="Basic and acidic residues" evidence="1">
    <location>
        <begin position="77"/>
        <end position="90"/>
    </location>
</feature>
<protein>
    <submittedName>
        <fullName evidence="2">Uncharacterized protein</fullName>
    </submittedName>
</protein>